<dbReference type="InterPro" id="IPR036396">
    <property type="entry name" value="Cyt_P450_sf"/>
</dbReference>
<evidence type="ECO:0000256" key="3">
    <source>
        <dbReference type="ARBA" id="ARBA00004406"/>
    </source>
</evidence>
<dbReference type="GO" id="GO:0004497">
    <property type="term" value="F:monooxygenase activity"/>
    <property type="evidence" value="ECO:0007669"/>
    <property type="project" value="UniProtKB-KW"/>
</dbReference>
<dbReference type="Pfam" id="PF00067">
    <property type="entry name" value="p450"/>
    <property type="match status" value="1"/>
</dbReference>
<dbReference type="GO" id="GO:0005506">
    <property type="term" value="F:iron ion binding"/>
    <property type="evidence" value="ECO:0007669"/>
    <property type="project" value="InterPro"/>
</dbReference>
<feature type="binding site" description="axial binding residue" evidence="13">
    <location>
        <position position="443"/>
    </location>
    <ligand>
        <name>heme</name>
        <dbReference type="ChEBI" id="CHEBI:30413"/>
    </ligand>
    <ligandPart>
        <name>Fe</name>
        <dbReference type="ChEBI" id="CHEBI:18248"/>
    </ligandPart>
</feature>
<evidence type="ECO:0000256" key="1">
    <source>
        <dbReference type="ARBA" id="ARBA00001971"/>
    </source>
</evidence>
<dbReference type="InterPro" id="IPR001128">
    <property type="entry name" value="Cyt_P450"/>
</dbReference>
<gene>
    <name evidence="15" type="ORF">PHAECO_LOCUS1718</name>
</gene>
<evidence type="ECO:0000313" key="15">
    <source>
        <dbReference type="EMBL" id="CAH1117889.1"/>
    </source>
</evidence>
<dbReference type="PROSITE" id="PS00086">
    <property type="entry name" value="CYTOCHROME_P450"/>
    <property type="match status" value="1"/>
</dbReference>
<evidence type="ECO:0000313" key="16">
    <source>
        <dbReference type="Proteomes" id="UP001153737"/>
    </source>
</evidence>
<name>A0A9P0GMP7_PHACE</name>
<evidence type="ECO:0008006" key="17">
    <source>
        <dbReference type="Google" id="ProtNLM"/>
    </source>
</evidence>
<keyword evidence="6 13" id="KW-0479">Metal-binding</keyword>
<dbReference type="GO" id="GO:0020037">
    <property type="term" value="F:heme binding"/>
    <property type="evidence" value="ECO:0007669"/>
    <property type="project" value="InterPro"/>
</dbReference>
<evidence type="ECO:0000256" key="8">
    <source>
        <dbReference type="ARBA" id="ARBA00022848"/>
    </source>
</evidence>
<dbReference type="CDD" id="cd11056">
    <property type="entry name" value="CYP6-like"/>
    <property type="match status" value="1"/>
</dbReference>
<sequence>MLITSSWKIDLLLLLVVSIYMLYKYSTRKFDYWKKRGVYYPKPVPFFGNIADVAFFRINIGDWLKNFYDSTDEPFFGIFVFDEPHLIIKSPELIKQIMVKDFHNFDDRTVAAPKHNKMMQNLMFFQKNPQWKESRSKITPVFTSGKLKSMFTLIEPIGKDLLSYLEKNGDVLESKEVCSKFTTDVIATCFFGINAHCFDDDDAMFRKLGRNVFDFSWRNGILQTAYFFRQKWVETFKLDFVEKWVFDYLHEAFSKTMKARQESGAKNNDLVDILNTMKKNSEFSSDMADLEAEKLVGPAVQFFMAGFETTSATIAFTLYELCLNKNIQDKLRTEVLSSIKKHGGVTYEGLLEMKYMDLCVKEILRKYPVLPFLDRTCKEDYQLPGTNLVIEKGMPVFISMFGMHQDEKYFPDPKKFDPERFENTNYNSEGFVYLPFGEGPRGCVGERFGLMSTKAALAYIIEKYEVEKCATTPTPLVFAPKSVVLQSTVGLPMRFKRII</sequence>
<evidence type="ECO:0000256" key="11">
    <source>
        <dbReference type="ARBA" id="ARBA00023033"/>
    </source>
</evidence>
<dbReference type="PANTHER" id="PTHR24292:SF45">
    <property type="entry name" value="CYTOCHROME P450 6G1-RELATED"/>
    <property type="match status" value="1"/>
</dbReference>
<evidence type="ECO:0000256" key="13">
    <source>
        <dbReference type="PIRSR" id="PIRSR602401-1"/>
    </source>
</evidence>
<dbReference type="AlphaFoldDB" id="A0A9P0GMP7"/>
<dbReference type="EMBL" id="OU896716">
    <property type="protein sequence ID" value="CAH1117889.1"/>
    <property type="molecule type" value="Genomic_DNA"/>
</dbReference>
<reference evidence="15" key="2">
    <citation type="submission" date="2022-10" db="EMBL/GenBank/DDBJ databases">
        <authorList>
            <consortium name="ENA_rothamsted_submissions"/>
            <consortium name="culmorum"/>
            <person name="King R."/>
        </authorList>
    </citation>
    <scope>NUCLEOTIDE SEQUENCE</scope>
</reference>
<keyword evidence="12" id="KW-0472">Membrane</keyword>
<keyword evidence="9 14" id="KW-0560">Oxidoreductase</keyword>
<proteinExistence type="inferred from homology"/>
<evidence type="ECO:0000256" key="14">
    <source>
        <dbReference type="RuleBase" id="RU000461"/>
    </source>
</evidence>
<organism evidence="15 16">
    <name type="scientific">Phaedon cochleariae</name>
    <name type="common">Mustard beetle</name>
    <dbReference type="NCBI Taxonomy" id="80249"/>
    <lineage>
        <taxon>Eukaryota</taxon>
        <taxon>Metazoa</taxon>
        <taxon>Ecdysozoa</taxon>
        <taxon>Arthropoda</taxon>
        <taxon>Hexapoda</taxon>
        <taxon>Insecta</taxon>
        <taxon>Pterygota</taxon>
        <taxon>Neoptera</taxon>
        <taxon>Endopterygota</taxon>
        <taxon>Coleoptera</taxon>
        <taxon>Polyphaga</taxon>
        <taxon>Cucujiformia</taxon>
        <taxon>Chrysomeloidea</taxon>
        <taxon>Chrysomelidae</taxon>
        <taxon>Chrysomelinae</taxon>
        <taxon>Chrysomelini</taxon>
        <taxon>Phaedon</taxon>
    </lineage>
</organism>
<accession>A0A9P0GMP7</accession>
<keyword evidence="10 13" id="KW-0408">Iron</keyword>
<comment type="subcellular location">
    <subcellularLocation>
        <location evidence="3">Endoplasmic reticulum membrane</location>
        <topology evidence="3">Peripheral membrane protein</topology>
    </subcellularLocation>
    <subcellularLocation>
        <location evidence="2">Microsome membrane</location>
        <topology evidence="2">Peripheral membrane protein</topology>
    </subcellularLocation>
</comment>
<keyword evidence="8" id="KW-0492">Microsome</keyword>
<dbReference type="InterPro" id="IPR050476">
    <property type="entry name" value="Insect_CytP450_Detox"/>
</dbReference>
<keyword evidence="11 14" id="KW-0503">Monooxygenase</keyword>
<dbReference type="PANTHER" id="PTHR24292">
    <property type="entry name" value="CYTOCHROME P450"/>
    <property type="match status" value="1"/>
</dbReference>
<dbReference type="InterPro" id="IPR017972">
    <property type="entry name" value="Cyt_P450_CS"/>
</dbReference>
<reference evidence="15" key="1">
    <citation type="submission" date="2022-01" db="EMBL/GenBank/DDBJ databases">
        <authorList>
            <person name="King R."/>
        </authorList>
    </citation>
    <scope>NUCLEOTIDE SEQUENCE</scope>
</reference>
<dbReference type="PRINTS" id="PR00463">
    <property type="entry name" value="EP450I"/>
</dbReference>
<evidence type="ECO:0000256" key="9">
    <source>
        <dbReference type="ARBA" id="ARBA00023002"/>
    </source>
</evidence>
<evidence type="ECO:0000256" key="10">
    <source>
        <dbReference type="ARBA" id="ARBA00023004"/>
    </source>
</evidence>
<keyword evidence="7" id="KW-0256">Endoplasmic reticulum</keyword>
<dbReference type="PRINTS" id="PR00385">
    <property type="entry name" value="P450"/>
</dbReference>
<evidence type="ECO:0000256" key="12">
    <source>
        <dbReference type="ARBA" id="ARBA00023136"/>
    </source>
</evidence>
<evidence type="ECO:0000256" key="5">
    <source>
        <dbReference type="ARBA" id="ARBA00022617"/>
    </source>
</evidence>
<dbReference type="Gene3D" id="1.10.630.10">
    <property type="entry name" value="Cytochrome P450"/>
    <property type="match status" value="1"/>
</dbReference>
<keyword evidence="16" id="KW-1185">Reference proteome</keyword>
<evidence type="ECO:0000256" key="6">
    <source>
        <dbReference type="ARBA" id="ARBA00022723"/>
    </source>
</evidence>
<comment type="similarity">
    <text evidence="4 14">Belongs to the cytochrome P450 family.</text>
</comment>
<dbReference type="Proteomes" id="UP001153737">
    <property type="component" value="Chromosome 10"/>
</dbReference>
<dbReference type="GO" id="GO:0005789">
    <property type="term" value="C:endoplasmic reticulum membrane"/>
    <property type="evidence" value="ECO:0007669"/>
    <property type="project" value="UniProtKB-SubCell"/>
</dbReference>
<protein>
    <recommendedName>
        <fullName evidence="17">Cytochrome P450</fullName>
    </recommendedName>
</protein>
<evidence type="ECO:0000256" key="7">
    <source>
        <dbReference type="ARBA" id="ARBA00022824"/>
    </source>
</evidence>
<evidence type="ECO:0000256" key="4">
    <source>
        <dbReference type="ARBA" id="ARBA00010617"/>
    </source>
</evidence>
<dbReference type="SUPFAM" id="SSF48264">
    <property type="entry name" value="Cytochrome P450"/>
    <property type="match status" value="1"/>
</dbReference>
<dbReference type="GO" id="GO:0016705">
    <property type="term" value="F:oxidoreductase activity, acting on paired donors, with incorporation or reduction of molecular oxygen"/>
    <property type="evidence" value="ECO:0007669"/>
    <property type="project" value="InterPro"/>
</dbReference>
<comment type="cofactor">
    <cofactor evidence="1 13">
        <name>heme</name>
        <dbReference type="ChEBI" id="CHEBI:30413"/>
    </cofactor>
</comment>
<keyword evidence="5 13" id="KW-0349">Heme</keyword>
<evidence type="ECO:0000256" key="2">
    <source>
        <dbReference type="ARBA" id="ARBA00004174"/>
    </source>
</evidence>
<dbReference type="InterPro" id="IPR002401">
    <property type="entry name" value="Cyt_P450_E_grp-I"/>
</dbReference>
<dbReference type="OrthoDB" id="2789670at2759"/>
<dbReference type="FunFam" id="1.10.630.10:FF:000042">
    <property type="entry name" value="Cytochrome P450"/>
    <property type="match status" value="1"/>
</dbReference>